<feature type="compositionally biased region" description="Polar residues" evidence="1">
    <location>
        <begin position="58"/>
        <end position="78"/>
    </location>
</feature>
<comment type="caution">
    <text evidence="3">The sequence shown here is derived from an EMBL/GenBank/DDBJ whole genome shotgun (WGS) entry which is preliminary data.</text>
</comment>
<dbReference type="AlphaFoldDB" id="A0A939GYA7"/>
<organism evidence="3 4">
    <name type="scientific">Comamonas denitrificans</name>
    <dbReference type="NCBI Taxonomy" id="117506"/>
    <lineage>
        <taxon>Bacteria</taxon>
        <taxon>Pseudomonadati</taxon>
        <taxon>Pseudomonadota</taxon>
        <taxon>Betaproteobacteria</taxon>
        <taxon>Burkholderiales</taxon>
        <taxon>Comamonadaceae</taxon>
        <taxon>Comamonas</taxon>
    </lineage>
</organism>
<evidence type="ECO:0000313" key="3">
    <source>
        <dbReference type="EMBL" id="MBO1248894.1"/>
    </source>
</evidence>
<keyword evidence="2" id="KW-0812">Transmembrane</keyword>
<evidence type="ECO:0000256" key="1">
    <source>
        <dbReference type="SAM" id="MobiDB-lite"/>
    </source>
</evidence>
<dbReference type="EMBL" id="JAFNME010000005">
    <property type="protein sequence ID" value="MBO1248894.1"/>
    <property type="molecule type" value="Genomic_DNA"/>
</dbReference>
<protein>
    <submittedName>
        <fullName evidence="3">Uncharacterized protein</fullName>
    </submittedName>
</protein>
<keyword evidence="2" id="KW-0472">Membrane</keyword>
<name>A0A939GYA7_9BURK</name>
<evidence type="ECO:0000256" key="2">
    <source>
        <dbReference type="SAM" id="Phobius"/>
    </source>
</evidence>
<dbReference type="RefSeq" id="WP_207574442.1">
    <property type="nucleotide sequence ID" value="NZ_JAFNME010000005.1"/>
</dbReference>
<sequence>MSQHESVSPTTIWVLTLAGLGVALLIIWGFVAQRQQQEAAQQLKKQQAAYAIYERNTRVNAPTTDNSAEPTPTQQERQNAWEEARQIRKFLLEHPSVTPGPGFSAPGVQTTGAAIVRAIDNAQER</sequence>
<accession>A0A939GYA7</accession>
<keyword evidence="4" id="KW-1185">Reference proteome</keyword>
<feature type="transmembrane region" description="Helical" evidence="2">
    <location>
        <begin position="12"/>
        <end position="31"/>
    </location>
</feature>
<dbReference type="Proteomes" id="UP000664731">
    <property type="component" value="Unassembled WGS sequence"/>
</dbReference>
<keyword evidence="2" id="KW-1133">Transmembrane helix</keyword>
<feature type="region of interest" description="Disordered" evidence="1">
    <location>
        <begin position="56"/>
        <end position="78"/>
    </location>
</feature>
<proteinExistence type="predicted"/>
<gene>
    <name evidence="3" type="ORF">J1777_03450</name>
</gene>
<reference evidence="3" key="1">
    <citation type="submission" date="2021-03" db="EMBL/GenBank/DDBJ databases">
        <title>Comamonas denitrificans.</title>
        <authorList>
            <person name="Finster K."/>
        </authorList>
    </citation>
    <scope>NUCLEOTIDE SEQUENCE</scope>
    <source>
        <strain evidence="3">MM2021_4</strain>
    </source>
</reference>
<evidence type="ECO:0000313" key="4">
    <source>
        <dbReference type="Proteomes" id="UP000664731"/>
    </source>
</evidence>